<gene>
    <name evidence="1" type="ORF">LCGC14_2133560</name>
</gene>
<sequence>MAQLDPSWRGFWHWIWKHHEACIINRFIAPSGRYIDIWECKPKEEPVA</sequence>
<name>A0A0F9GWP9_9ZZZZ</name>
<proteinExistence type="predicted"/>
<dbReference type="EMBL" id="LAZR01026813">
    <property type="protein sequence ID" value="KKL67582.1"/>
    <property type="molecule type" value="Genomic_DNA"/>
</dbReference>
<protein>
    <submittedName>
        <fullName evidence="1">Uncharacterized protein</fullName>
    </submittedName>
</protein>
<organism evidence="1">
    <name type="scientific">marine sediment metagenome</name>
    <dbReference type="NCBI Taxonomy" id="412755"/>
    <lineage>
        <taxon>unclassified sequences</taxon>
        <taxon>metagenomes</taxon>
        <taxon>ecological metagenomes</taxon>
    </lineage>
</organism>
<comment type="caution">
    <text evidence="1">The sequence shown here is derived from an EMBL/GenBank/DDBJ whole genome shotgun (WGS) entry which is preliminary data.</text>
</comment>
<evidence type="ECO:0000313" key="1">
    <source>
        <dbReference type="EMBL" id="KKL67582.1"/>
    </source>
</evidence>
<accession>A0A0F9GWP9</accession>
<dbReference type="AlphaFoldDB" id="A0A0F9GWP9"/>
<reference evidence="1" key="1">
    <citation type="journal article" date="2015" name="Nature">
        <title>Complex archaea that bridge the gap between prokaryotes and eukaryotes.</title>
        <authorList>
            <person name="Spang A."/>
            <person name="Saw J.H."/>
            <person name="Jorgensen S.L."/>
            <person name="Zaremba-Niedzwiedzka K."/>
            <person name="Martijn J."/>
            <person name="Lind A.E."/>
            <person name="van Eijk R."/>
            <person name="Schleper C."/>
            <person name="Guy L."/>
            <person name="Ettema T.J."/>
        </authorList>
    </citation>
    <scope>NUCLEOTIDE SEQUENCE</scope>
</reference>